<dbReference type="EMBL" id="HBUF01641351">
    <property type="protein sequence ID" value="CAG6785031.1"/>
    <property type="molecule type" value="Transcribed_RNA"/>
</dbReference>
<accession>A0A8D9BPB1</accession>
<proteinExistence type="predicted"/>
<sequence>MRQYFRVGTQHSTHTCEYIYYLPQNPGLTSRRRLSLFDINRNIHTEYLLTSITIVFTVSKYILLNFTRVPLQIPLHFVKSRYNRSRLVQKENSTSRLRTNDALNQWRRRSSCTPNGHRC</sequence>
<protein>
    <submittedName>
        <fullName evidence="1">Uncharacterized protein</fullName>
    </submittedName>
</protein>
<dbReference type="AlphaFoldDB" id="A0A8D9BPB1"/>
<evidence type="ECO:0000313" key="1">
    <source>
        <dbReference type="EMBL" id="CAG6785031.1"/>
    </source>
</evidence>
<name>A0A8D9BPB1_9HEMI</name>
<reference evidence="1" key="1">
    <citation type="submission" date="2021-05" db="EMBL/GenBank/DDBJ databases">
        <authorList>
            <person name="Alioto T."/>
            <person name="Alioto T."/>
            <person name="Gomez Garrido J."/>
        </authorList>
    </citation>
    <scope>NUCLEOTIDE SEQUENCE</scope>
</reference>
<organism evidence="1">
    <name type="scientific">Cacopsylla melanoneura</name>
    <dbReference type="NCBI Taxonomy" id="428564"/>
    <lineage>
        <taxon>Eukaryota</taxon>
        <taxon>Metazoa</taxon>
        <taxon>Ecdysozoa</taxon>
        <taxon>Arthropoda</taxon>
        <taxon>Hexapoda</taxon>
        <taxon>Insecta</taxon>
        <taxon>Pterygota</taxon>
        <taxon>Neoptera</taxon>
        <taxon>Paraneoptera</taxon>
        <taxon>Hemiptera</taxon>
        <taxon>Sternorrhyncha</taxon>
        <taxon>Psylloidea</taxon>
        <taxon>Psyllidae</taxon>
        <taxon>Psyllinae</taxon>
        <taxon>Cacopsylla</taxon>
    </lineage>
</organism>